<dbReference type="PANTHER" id="PTHR23427:SF2">
    <property type="entry name" value="SURFEIT LOCUS PROTEIN 1"/>
    <property type="match status" value="1"/>
</dbReference>
<organism evidence="7 8">
    <name type="scientific">Undibacterium aquatile</name>
    <dbReference type="NCBI Taxonomy" id="1537398"/>
    <lineage>
        <taxon>Bacteria</taxon>
        <taxon>Pseudomonadati</taxon>
        <taxon>Pseudomonadota</taxon>
        <taxon>Betaproteobacteria</taxon>
        <taxon>Burkholderiales</taxon>
        <taxon>Oxalobacteraceae</taxon>
        <taxon>Undibacterium</taxon>
    </lineage>
</organism>
<comment type="caution">
    <text evidence="7">The sequence shown here is derived from an EMBL/GenBank/DDBJ whole genome shotgun (WGS) entry which is preliminary data.</text>
</comment>
<evidence type="ECO:0000256" key="5">
    <source>
        <dbReference type="ARBA" id="ARBA00023136"/>
    </source>
</evidence>
<name>A0ABR6XIA2_9BURK</name>
<evidence type="ECO:0000256" key="1">
    <source>
        <dbReference type="ARBA" id="ARBA00004370"/>
    </source>
</evidence>
<gene>
    <name evidence="7" type="ORF">H8K26_14315</name>
</gene>
<evidence type="ECO:0000313" key="8">
    <source>
        <dbReference type="Proteomes" id="UP000637632"/>
    </source>
</evidence>
<dbReference type="Pfam" id="PF02104">
    <property type="entry name" value="SURF1"/>
    <property type="match status" value="1"/>
</dbReference>
<dbReference type="InterPro" id="IPR045214">
    <property type="entry name" value="Surf1/Surf4"/>
</dbReference>
<keyword evidence="5 6" id="KW-0472">Membrane</keyword>
<comment type="subcellular location">
    <subcellularLocation>
        <location evidence="6">Cell membrane</location>
        <topology evidence="6">Multi-pass membrane protein</topology>
    </subcellularLocation>
    <subcellularLocation>
        <location evidence="1">Membrane</location>
    </subcellularLocation>
</comment>
<feature type="transmembrane region" description="Helical" evidence="6">
    <location>
        <begin position="214"/>
        <end position="232"/>
    </location>
</feature>
<dbReference type="PANTHER" id="PTHR23427">
    <property type="entry name" value="SURFEIT LOCUS PROTEIN"/>
    <property type="match status" value="1"/>
</dbReference>
<dbReference type="EMBL" id="JACOFT010000005">
    <property type="protein sequence ID" value="MBC3812619.1"/>
    <property type="molecule type" value="Genomic_DNA"/>
</dbReference>
<comment type="caution">
    <text evidence="6">Lacks conserved residue(s) required for the propagation of feature annotation.</text>
</comment>
<dbReference type="InterPro" id="IPR002994">
    <property type="entry name" value="Surf1/Shy1"/>
</dbReference>
<evidence type="ECO:0000256" key="4">
    <source>
        <dbReference type="ARBA" id="ARBA00022989"/>
    </source>
</evidence>
<comment type="similarity">
    <text evidence="2 6">Belongs to the SURF1 family.</text>
</comment>
<sequence length="242" mass="27433">MPISFRFRLLPFLATIAVVVVGLNLGMWQSRRAAEKEAIAAKMAERMNSPATQWRSDTPEEQLQPFSKVTLRGQFLETWPMYLDNRPMQGRAGLYVLMPFKLEGSRRHILVARGWQARNPQDRTVLPRLFTPSGTIEIQGIVKEHLDRVMQLGQPEPYKPGAILQNLEIASLAAETGLAFYPLIVEQTSLTEDHLQRDWPAPSLGIDKHKGYAFQWYALSLMAGIFFVVTGIRRGKNAESKN</sequence>
<proteinExistence type="inferred from homology"/>
<dbReference type="RefSeq" id="WP_190480464.1">
    <property type="nucleotide sequence ID" value="NZ_JACOFT010000005.1"/>
</dbReference>
<protein>
    <recommendedName>
        <fullName evidence="6">SURF1-like protein</fullName>
    </recommendedName>
</protein>
<keyword evidence="6" id="KW-1003">Cell membrane</keyword>
<reference evidence="7 8" key="1">
    <citation type="submission" date="2020-08" db="EMBL/GenBank/DDBJ databases">
        <title>Novel species isolated from subtropical streams in China.</title>
        <authorList>
            <person name="Lu H."/>
        </authorList>
    </citation>
    <scope>NUCLEOTIDE SEQUENCE [LARGE SCALE GENOMIC DNA]</scope>
    <source>
        <strain evidence="7 8">CCTCC AB 2015119</strain>
    </source>
</reference>
<dbReference type="CDD" id="cd06662">
    <property type="entry name" value="SURF1"/>
    <property type="match status" value="1"/>
</dbReference>
<evidence type="ECO:0000256" key="3">
    <source>
        <dbReference type="ARBA" id="ARBA00022692"/>
    </source>
</evidence>
<dbReference type="PROSITE" id="PS50895">
    <property type="entry name" value="SURF1"/>
    <property type="match status" value="1"/>
</dbReference>
<keyword evidence="3 6" id="KW-0812">Transmembrane</keyword>
<keyword evidence="8" id="KW-1185">Reference proteome</keyword>
<evidence type="ECO:0000256" key="2">
    <source>
        <dbReference type="ARBA" id="ARBA00007165"/>
    </source>
</evidence>
<keyword evidence="4 6" id="KW-1133">Transmembrane helix</keyword>
<evidence type="ECO:0000313" key="7">
    <source>
        <dbReference type="EMBL" id="MBC3812619.1"/>
    </source>
</evidence>
<accession>A0ABR6XIA2</accession>
<evidence type="ECO:0000256" key="6">
    <source>
        <dbReference type="RuleBase" id="RU363076"/>
    </source>
</evidence>
<dbReference type="Proteomes" id="UP000637632">
    <property type="component" value="Unassembled WGS sequence"/>
</dbReference>